<comment type="caution">
    <text evidence="2">The sequence shown here is derived from an EMBL/GenBank/DDBJ whole genome shotgun (WGS) entry which is preliminary data.</text>
</comment>
<name>A0A0W8FJR5_9ZZZZ</name>
<feature type="compositionally biased region" description="Basic and acidic residues" evidence="1">
    <location>
        <begin position="75"/>
        <end position="90"/>
    </location>
</feature>
<feature type="region of interest" description="Disordered" evidence="1">
    <location>
        <begin position="66"/>
        <end position="90"/>
    </location>
</feature>
<protein>
    <submittedName>
        <fullName evidence="2">Uncharacterized protein</fullName>
    </submittedName>
</protein>
<organism evidence="2">
    <name type="scientific">hydrocarbon metagenome</name>
    <dbReference type="NCBI Taxonomy" id="938273"/>
    <lineage>
        <taxon>unclassified sequences</taxon>
        <taxon>metagenomes</taxon>
        <taxon>ecological metagenomes</taxon>
    </lineage>
</organism>
<evidence type="ECO:0000256" key="1">
    <source>
        <dbReference type="SAM" id="MobiDB-lite"/>
    </source>
</evidence>
<sequence length="90" mass="9709">MGFLRNHRKASISLLSAVPEGTGCRRQAASARRPGKRACPLLPWQWPGVASRFIIVGCHLQQLDAGGGGAGGTTARDRFLSRVEAEPRDR</sequence>
<proteinExistence type="predicted"/>
<evidence type="ECO:0000313" key="2">
    <source>
        <dbReference type="EMBL" id="KUG21165.1"/>
    </source>
</evidence>
<dbReference type="EMBL" id="LNQE01001095">
    <property type="protein sequence ID" value="KUG21165.1"/>
    <property type="molecule type" value="Genomic_DNA"/>
</dbReference>
<reference evidence="2" key="1">
    <citation type="journal article" date="2015" name="Proc. Natl. Acad. Sci. U.S.A.">
        <title>Networks of energetic and metabolic interactions define dynamics in microbial communities.</title>
        <authorList>
            <person name="Embree M."/>
            <person name="Liu J.K."/>
            <person name="Al-Bassam M.M."/>
            <person name="Zengler K."/>
        </authorList>
    </citation>
    <scope>NUCLEOTIDE SEQUENCE</scope>
</reference>
<gene>
    <name evidence="2" type="ORF">ASZ90_009085</name>
</gene>
<accession>A0A0W8FJR5</accession>
<dbReference type="AlphaFoldDB" id="A0A0W8FJR5"/>